<sequence>MLTACGKKEKPVDPYVAATVGSYKFYSSGQLVKTTKGTYGTASSMYIEAVMPAGGATIKLWIAKYTGALDTLQIDSVDAAASFVPETPSVEKFAAYGQLIVTESTPVFRATFDFICTDSTRVYGDLKVAP</sequence>
<protein>
    <recommendedName>
        <fullName evidence="3">DM13 domain-containing protein</fullName>
    </recommendedName>
</protein>
<comment type="caution">
    <text evidence="1">The sequence shown here is derived from an EMBL/GenBank/DDBJ whole genome shotgun (WGS) entry which is preliminary data.</text>
</comment>
<dbReference type="EMBL" id="BAABFA010000004">
    <property type="protein sequence ID" value="GAA4460875.1"/>
    <property type="molecule type" value="Genomic_DNA"/>
</dbReference>
<evidence type="ECO:0008006" key="3">
    <source>
        <dbReference type="Google" id="ProtNLM"/>
    </source>
</evidence>
<reference evidence="2" key="1">
    <citation type="journal article" date="2019" name="Int. J. Syst. Evol. Microbiol.">
        <title>The Global Catalogue of Microorganisms (GCM) 10K type strain sequencing project: providing services to taxonomists for standard genome sequencing and annotation.</title>
        <authorList>
            <consortium name="The Broad Institute Genomics Platform"/>
            <consortium name="The Broad Institute Genome Sequencing Center for Infectious Disease"/>
            <person name="Wu L."/>
            <person name="Ma J."/>
        </authorList>
    </citation>
    <scope>NUCLEOTIDE SEQUENCE [LARGE SCALE GENOMIC DNA]</scope>
    <source>
        <strain evidence="2">JCM 32105</strain>
    </source>
</reference>
<name>A0ABP8N6U2_9BACT</name>
<evidence type="ECO:0000313" key="1">
    <source>
        <dbReference type="EMBL" id="GAA4460875.1"/>
    </source>
</evidence>
<gene>
    <name evidence="1" type="ORF">GCM10023093_04460</name>
</gene>
<keyword evidence="2" id="KW-1185">Reference proteome</keyword>
<proteinExistence type="predicted"/>
<dbReference type="Proteomes" id="UP001500067">
    <property type="component" value="Unassembled WGS sequence"/>
</dbReference>
<accession>A0ABP8N6U2</accession>
<evidence type="ECO:0000313" key="2">
    <source>
        <dbReference type="Proteomes" id="UP001500067"/>
    </source>
</evidence>
<organism evidence="1 2">
    <name type="scientific">Nemorincola caseinilytica</name>
    <dbReference type="NCBI Taxonomy" id="2054315"/>
    <lineage>
        <taxon>Bacteria</taxon>
        <taxon>Pseudomonadati</taxon>
        <taxon>Bacteroidota</taxon>
        <taxon>Chitinophagia</taxon>
        <taxon>Chitinophagales</taxon>
        <taxon>Chitinophagaceae</taxon>
        <taxon>Nemorincola</taxon>
    </lineage>
</organism>